<evidence type="ECO:0000313" key="2">
    <source>
        <dbReference type="EMBL" id="KAK8223268.1"/>
    </source>
</evidence>
<feature type="compositionally biased region" description="Basic residues" evidence="1">
    <location>
        <begin position="531"/>
        <end position="540"/>
    </location>
</feature>
<gene>
    <name evidence="2" type="ORF">HDK90DRAFT_470850</name>
</gene>
<reference evidence="2 3" key="1">
    <citation type="submission" date="2024-04" db="EMBL/GenBank/DDBJ databases">
        <title>Phyllosticta paracitricarpa is synonymous to the EU quarantine fungus P. citricarpa based on phylogenomic analyses.</title>
        <authorList>
            <consortium name="Lawrence Berkeley National Laboratory"/>
            <person name="Van Ingen-Buijs V.A."/>
            <person name="Van Westerhoven A.C."/>
            <person name="Haridas S."/>
            <person name="Skiadas P."/>
            <person name="Martin F."/>
            <person name="Groenewald J.Z."/>
            <person name="Crous P.W."/>
            <person name="Seidl M.F."/>
        </authorList>
    </citation>
    <scope>NUCLEOTIDE SEQUENCE [LARGE SCALE GENOMIC DNA]</scope>
    <source>
        <strain evidence="2 3">CBS 123374</strain>
    </source>
</reference>
<feature type="region of interest" description="Disordered" evidence="1">
    <location>
        <begin position="487"/>
        <end position="540"/>
    </location>
</feature>
<name>A0ABR1Y9W4_9PEZI</name>
<protein>
    <submittedName>
        <fullName evidence="2">Uncharacterized protein</fullName>
    </submittedName>
</protein>
<accession>A0ABR1Y9W4</accession>
<evidence type="ECO:0000256" key="1">
    <source>
        <dbReference type="SAM" id="MobiDB-lite"/>
    </source>
</evidence>
<dbReference type="EMBL" id="JBBWRZ010000014">
    <property type="protein sequence ID" value="KAK8223268.1"/>
    <property type="molecule type" value="Genomic_DNA"/>
</dbReference>
<dbReference type="Proteomes" id="UP001492380">
    <property type="component" value="Unassembled WGS sequence"/>
</dbReference>
<organism evidence="2 3">
    <name type="scientific">Phyllosticta capitalensis</name>
    <dbReference type="NCBI Taxonomy" id="121624"/>
    <lineage>
        <taxon>Eukaryota</taxon>
        <taxon>Fungi</taxon>
        <taxon>Dikarya</taxon>
        <taxon>Ascomycota</taxon>
        <taxon>Pezizomycotina</taxon>
        <taxon>Dothideomycetes</taxon>
        <taxon>Dothideomycetes incertae sedis</taxon>
        <taxon>Botryosphaeriales</taxon>
        <taxon>Phyllostictaceae</taxon>
        <taxon>Phyllosticta</taxon>
    </lineage>
</organism>
<evidence type="ECO:0000313" key="3">
    <source>
        <dbReference type="Proteomes" id="UP001492380"/>
    </source>
</evidence>
<comment type="caution">
    <text evidence="2">The sequence shown here is derived from an EMBL/GenBank/DDBJ whole genome shotgun (WGS) entry which is preliminary data.</text>
</comment>
<proteinExistence type="predicted"/>
<feature type="region of interest" description="Disordered" evidence="1">
    <location>
        <begin position="367"/>
        <end position="387"/>
    </location>
</feature>
<feature type="compositionally biased region" description="Acidic residues" evidence="1">
    <location>
        <begin position="489"/>
        <end position="515"/>
    </location>
</feature>
<keyword evidence="3" id="KW-1185">Reference proteome</keyword>
<sequence length="540" mass="61254">MAGPFTDENTAFQRATKLTQEAFLIFREELNESNNVFSFNDERTECCVENEVGSGPIHANMAADGIHIYGPPMVDLEFDYPEVIKRTVLMIHQCMDVTITMRPMIVKVISLFCTRLEEVHFQPKNEQLFAFYYGERQAGPCSHYVLKATLRDGSQWAIDLTSPQYNWHVDPPTFRWADYERDKVQRIIFCQDQETLADVFNEYVEDFLCDFDDEGRPVCLDNASRNDSLEIYRAVSRWTLRRDFADGIDKFEREVSSFNNILTLPEHMYPPRAAEFLTFIRQWARTVPQRWQEIKERYGPDGHECAVIRHRRLVEEHRPRGIFVHNGLRMDELDAVRNFLDNYGLPTYGRVASEPPALAPPEVASEHFHDANAPSPGRVDPNRPRTASPPIDPAIVAQSAGIPSNPFPINGPTSAFTATALANQQPIHLPTMNDTTRTINATTRAMLEQAARQNAQNISFQNMIGFDGNANRSVAPQSLMVVGSNADIQDSEMEDDDAQSSDHEMQDDDDDDDQSSSDCQVLRLAASLRGGRGKTRAGQW</sequence>